<evidence type="ECO:0000313" key="1">
    <source>
        <dbReference type="EMBL" id="GIX77141.1"/>
    </source>
</evidence>
<evidence type="ECO:0000313" key="2">
    <source>
        <dbReference type="Proteomes" id="UP001054945"/>
    </source>
</evidence>
<dbReference type="Proteomes" id="UP001054945">
    <property type="component" value="Unassembled WGS sequence"/>
</dbReference>
<accession>A0AAV4N0F0</accession>
<dbReference type="EMBL" id="BPLR01002724">
    <property type="protein sequence ID" value="GIX77141.1"/>
    <property type="molecule type" value="Genomic_DNA"/>
</dbReference>
<gene>
    <name evidence="1" type="ORF">CEXT_234491</name>
</gene>
<organism evidence="1 2">
    <name type="scientific">Caerostris extrusa</name>
    <name type="common">Bark spider</name>
    <name type="synonym">Caerostris bankana</name>
    <dbReference type="NCBI Taxonomy" id="172846"/>
    <lineage>
        <taxon>Eukaryota</taxon>
        <taxon>Metazoa</taxon>
        <taxon>Ecdysozoa</taxon>
        <taxon>Arthropoda</taxon>
        <taxon>Chelicerata</taxon>
        <taxon>Arachnida</taxon>
        <taxon>Araneae</taxon>
        <taxon>Araneomorphae</taxon>
        <taxon>Entelegynae</taxon>
        <taxon>Araneoidea</taxon>
        <taxon>Araneidae</taxon>
        <taxon>Caerostris</taxon>
    </lineage>
</organism>
<sequence>MIFFSFGTESISIQVLQITPSGAGIYERKEEEKKCERFGTNPARGQKTASRRQIIKSYSFGSANANAVRELSEKDHLLEFSSRVGVALDLVGNFSIRAFKELSGRGGIIALMPRNPVIALQRRV</sequence>
<comment type="caution">
    <text evidence="1">The sequence shown here is derived from an EMBL/GenBank/DDBJ whole genome shotgun (WGS) entry which is preliminary data.</text>
</comment>
<reference evidence="1 2" key="1">
    <citation type="submission" date="2021-06" db="EMBL/GenBank/DDBJ databases">
        <title>Caerostris extrusa draft genome.</title>
        <authorList>
            <person name="Kono N."/>
            <person name="Arakawa K."/>
        </authorList>
    </citation>
    <scope>NUCLEOTIDE SEQUENCE [LARGE SCALE GENOMIC DNA]</scope>
</reference>
<keyword evidence="2" id="KW-1185">Reference proteome</keyword>
<proteinExistence type="predicted"/>
<protein>
    <submittedName>
        <fullName evidence="1">Uncharacterized protein</fullName>
    </submittedName>
</protein>
<name>A0AAV4N0F0_CAEEX</name>
<dbReference type="AlphaFoldDB" id="A0AAV4N0F0"/>